<accession>A0A5B0SMX9</accession>
<dbReference type="AlphaFoldDB" id="A0A5B0SMX9"/>
<evidence type="ECO:0000313" key="3">
    <source>
        <dbReference type="Proteomes" id="UP000325313"/>
    </source>
</evidence>
<dbReference type="EMBL" id="VDEP01000004">
    <property type="protein sequence ID" value="KAA1137924.1"/>
    <property type="molecule type" value="Genomic_DNA"/>
</dbReference>
<feature type="compositionally biased region" description="Low complexity" evidence="1">
    <location>
        <begin position="40"/>
        <end position="55"/>
    </location>
</feature>
<organism evidence="2 3">
    <name type="scientific">Puccinia graminis f. sp. tritici</name>
    <dbReference type="NCBI Taxonomy" id="56615"/>
    <lineage>
        <taxon>Eukaryota</taxon>
        <taxon>Fungi</taxon>
        <taxon>Dikarya</taxon>
        <taxon>Basidiomycota</taxon>
        <taxon>Pucciniomycotina</taxon>
        <taxon>Pucciniomycetes</taxon>
        <taxon>Pucciniales</taxon>
        <taxon>Pucciniaceae</taxon>
        <taxon>Puccinia</taxon>
    </lineage>
</organism>
<comment type="caution">
    <text evidence="2">The sequence shown here is derived from an EMBL/GenBank/DDBJ whole genome shotgun (WGS) entry which is preliminary data.</text>
</comment>
<protein>
    <submittedName>
        <fullName evidence="2">Uncharacterized protein</fullName>
    </submittedName>
</protein>
<feature type="region of interest" description="Disordered" evidence="1">
    <location>
        <begin position="40"/>
        <end position="92"/>
    </location>
</feature>
<name>A0A5B0SMX9_PUCGR</name>
<dbReference type="Proteomes" id="UP000325313">
    <property type="component" value="Unassembled WGS sequence"/>
</dbReference>
<evidence type="ECO:0000256" key="1">
    <source>
        <dbReference type="SAM" id="MobiDB-lite"/>
    </source>
</evidence>
<feature type="compositionally biased region" description="Acidic residues" evidence="1">
    <location>
        <begin position="69"/>
        <end position="84"/>
    </location>
</feature>
<reference evidence="2 3" key="1">
    <citation type="submission" date="2019-05" db="EMBL/GenBank/DDBJ databases">
        <title>Emergence of the Ug99 lineage of the wheat stem rust pathogen through somatic hybridization.</title>
        <authorList>
            <person name="Li F."/>
            <person name="Upadhyaya N.M."/>
            <person name="Sperschneider J."/>
            <person name="Matny O."/>
            <person name="Nguyen-Phuc H."/>
            <person name="Mago R."/>
            <person name="Raley C."/>
            <person name="Miller M.E."/>
            <person name="Silverstein K.A.T."/>
            <person name="Henningsen E."/>
            <person name="Hirsch C.D."/>
            <person name="Visser B."/>
            <person name="Pretorius Z.A."/>
            <person name="Steffenson B.J."/>
            <person name="Schwessinger B."/>
            <person name="Dodds P.N."/>
            <person name="Figueroa M."/>
        </authorList>
    </citation>
    <scope>NUCLEOTIDE SEQUENCE [LARGE SCALE GENOMIC DNA]</scope>
    <source>
        <strain evidence="2 3">Ug99</strain>
    </source>
</reference>
<sequence length="92" mass="9732">MLALMKSGAESAIFKDMAAEGFQIPDSEAIDATAARLQASISLDPSSINPSSSARGSRDGRANNPLASFDEDDEDQDQEQEEKEDAAKEPGS</sequence>
<evidence type="ECO:0000313" key="2">
    <source>
        <dbReference type="EMBL" id="KAA1137924.1"/>
    </source>
</evidence>
<proteinExistence type="predicted"/>
<gene>
    <name evidence="2" type="ORF">PGTUg99_006005</name>
</gene>